<feature type="domain" description="Nudix hydrolase" evidence="3">
    <location>
        <begin position="167"/>
        <end position="303"/>
    </location>
</feature>
<proteinExistence type="predicted"/>
<name>A0A2M6T151_9BACT</name>
<dbReference type="GO" id="GO:0016787">
    <property type="term" value="F:hydrolase activity"/>
    <property type="evidence" value="ECO:0007669"/>
    <property type="project" value="UniProtKB-KW"/>
</dbReference>
<dbReference type="EMBL" id="PEYE01000017">
    <property type="protein sequence ID" value="PIS38968.1"/>
    <property type="molecule type" value="Genomic_DNA"/>
</dbReference>
<dbReference type="PANTHER" id="PTHR43046:SF14">
    <property type="entry name" value="MUTT_NUDIX FAMILY PROTEIN"/>
    <property type="match status" value="1"/>
</dbReference>
<dbReference type="Pfam" id="PF00293">
    <property type="entry name" value="NUDIX"/>
    <property type="match status" value="1"/>
</dbReference>
<comment type="caution">
    <text evidence="4">The sequence shown here is derived from an EMBL/GenBank/DDBJ whole genome shotgun (WGS) entry which is preliminary data.</text>
</comment>
<dbReference type="InterPro" id="IPR015797">
    <property type="entry name" value="NUDIX_hydrolase-like_dom_sf"/>
</dbReference>
<organism evidence="4 5">
    <name type="scientific">Candidatus Nealsonbacteria bacterium CG08_land_8_20_14_0_20_43_11</name>
    <dbReference type="NCBI Taxonomy" id="1974706"/>
    <lineage>
        <taxon>Bacteria</taxon>
        <taxon>Candidatus Nealsoniibacteriota</taxon>
    </lineage>
</organism>
<sequence length="312" mass="35778">MTDELKNFRCVLHGSFRKSFDEIKKVRDIFTQAGIEVLAPAISDIKTIENGFAVLESDKEKDQRMIELLYLHNLKRLGVNGFSYFVNPDGYIGKSASYELGIAQISNVKCFFAQKPADHPVYAHNNSIWKAQDLAEYILKYKKIPEPKIKRNEQAIHKLWEGLMVPGSVVAVGGIIEYEPMSPKKAKEILLVKTHKWENKYSVVGGKARRNERLEDALKREVREETGLKARIGRHICTFDEIKNSQYYLPGIQHIFIDKVVKVESKKVFLNDEAEDFIWLPANTALKELPIEANARYTIELYAKSQAKNNSF</sequence>
<dbReference type="Proteomes" id="UP000229390">
    <property type="component" value="Unassembled WGS sequence"/>
</dbReference>
<evidence type="ECO:0000313" key="5">
    <source>
        <dbReference type="Proteomes" id="UP000229390"/>
    </source>
</evidence>
<gene>
    <name evidence="4" type="ORF">COT34_00930</name>
</gene>
<evidence type="ECO:0000256" key="2">
    <source>
        <dbReference type="ARBA" id="ARBA00022801"/>
    </source>
</evidence>
<reference evidence="5" key="1">
    <citation type="submission" date="2017-09" db="EMBL/GenBank/DDBJ databases">
        <title>Depth-based differentiation of microbial function through sediment-hosted aquifers and enrichment of novel symbionts in the deep terrestrial subsurface.</title>
        <authorList>
            <person name="Probst A.J."/>
            <person name="Ladd B."/>
            <person name="Jarett J.K."/>
            <person name="Geller-Mcgrath D.E."/>
            <person name="Sieber C.M.K."/>
            <person name="Emerson J.B."/>
            <person name="Anantharaman K."/>
            <person name="Thomas B.C."/>
            <person name="Malmstrom R."/>
            <person name="Stieglmeier M."/>
            <person name="Klingl A."/>
            <person name="Woyke T."/>
            <person name="Ryan C.M."/>
            <person name="Banfield J.F."/>
        </authorList>
    </citation>
    <scope>NUCLEOTIDE SEQUENCE [LARGE SCALE GENOMIC DNA]</scope>
</reference>
<evidence type="ECO:0000313" key="4">
    <source>
        <dbReference type="EMBL" id="PIS38968.1"/>
    </source>
</evidence>
<comment type="cofactor">
    <cofactor evidence="1">
        <name>Mg(2+)</name>
        <dbReference type="ChEBI" id="CHEBI:18420"/>
    </cofactor>
</comment>
<dbReference type="InterPro" id="IPR020084">
    <property type="entry name" value="NUDIX_hydrolase_CS"/>
</dbReference>
<dbReference type="PANTHER" id="PTHR43046">
    <property type="entry name" value="GDP-MANNOSE MANNOSYL HYDROLASE"/>
    <property type="match status" value="1"/>
</dbReference>
<evidence type="ECO:0000259" key="3">
    <source>
        <dbReference type="PROSITE" id="PS51462"/>
    </source>
</evidence>
<dbReference type="InterPro" id="IPR000086">
    <property type="entry name" value="NUDIX_hydrolase_dom"/>
</dbReference>
<accession>A0A2M6T151</accession>
<dbReference type="SUPFAM" id="SSF55811">
    <property type="entry name" value="Nudix"/>
    <property type="match status" value="1"/>
</dbReference>
<evidence type="ECO:0000256" key="1">
    <source>
        <dbReference type="ARBA" id="ARBA00001946"/>
    </source>
</evidence>
<dbReference type="PROSITE" id="PS51462">
    <property type="entry name" value="NUDIX"/>
    <property type="match status" value="1"/>
</dbReference>
<keyword evidence="2" id="KW-0378">Hydrolase</keyword>
<dbReference type="Gene3D" id="3.90.79.10">
    <property type="entry name" value="Nucleoside Triphosphate Pyrophosphohydrolase"/>
    <property type="match status" value="1"/>
</dbReference>
<protein>
    <recommendedName>
        <fullName evidence="3">Nudix hydrolase domain-containing protein</fullName>
    </recommendedName>
</protein>
<dbReference type="AlphaFoldDB" id="A0A2M6T151"/>
<dbReference type="PROSITE" id="PS00893">
    <property type="entry name" value="NUDIX_BOX"/>
    <property type="match status" value="1"/>
</dbReference>